<dbReference type="SUPFAM" id="SSF54695">
    <property type="entry name" value="POZ domain"/>
    <property type="match status" value="1"/>
</dbReference>
<dbReference type="PANTHER" id="PTHR26379">
    <property type="entry name" value="BTB/POZ AND MATH DOMAIN-CONTAINING PROTEIN 1"/>
    <property type="match status" value="1"/>
</dbReference>
<dbReference type="InterPro" id="IPR008974">
    <property type="entry name" value="TRAF-like"/>
</dbReference>
<comment type="pathway">
    <text evidence="1">Protein modification; protein ubiquitination.</text>
</comment>
<dbReference type="PROSITE" id="PS50144">
    <property type="entry name" value="MATH"/>
    <property type="match status" value="1"/>
</dbReference>
<name>A0A8T0MKT0_PANVG</name>
<dbReference type="EMBL" id="CM029054">
    <property type="protein sequence ID" value="KAG2538041.1"/>
    <property type="molecule type" value="Genomic_DNA"/>
</dbReference>
<dbReference type="Pfam" id="PF00651">
    <property type="entry name" value="BTB"/>
    <property type="match status" value="1"/>
</dbReference>
<dbReference type="Gene3D" id="3.30.710.10">
    <property type="entry name" value="Potassium Channel Kv1.1, Chain A"/>
    <property type="match status" value="1"/>
</dbReference>
<dbReference type="InterPro" id="IPR011333">
    <property type="entry name" value="SKP1/BTB/POZ_sf"/>
</dbReference>
<keyword evidence="5" id="KW-1185">Reference proteome</keyword>
<gene>
    <name evidence="4" type="ORF">PVAP13_9NG390500</name>
</gene>
<dbReference type="InterPro" id="IPR000210">
    <property type="entry name" value="BTB/POZ_dom"/>
</dbReference>
<protein>
    <submittedName>
        <fullName evidence="4">Uncharacterized protein</fullName>
    </submittedName>
</protein>
<dbReference type="PANTHER" id="PTHR26379:SF396">
    <property type="entry name" value="BTB_POZ DOMAIN CONTAINING PROTEIN"/>
    <property type="match status" value="1"/>
</dbReference>
<dbReference type="CDD" id="cd00121">
    <property type="entry name" value="MATH"/>
    <property type="match status" value="1"/>
</dbReference>
<feature type="domain" description="BTB" evidence="2">
    <location>
        <begin position="201"/>
        <end position="261"/>
    </location>
</feature>
<organism evidence="4 5">
    <name type="scientific">Panicum virgatum</name>
    <name type="common">Blackwell switchgrass</name>
    <dbReference type="NCBI Taxonomy" id="38727"/>
    <lineage>
        <taxon>Eukaryota</taxon>
        <taxon>Viridiplantae</taxon>
        <taxon>Streptophyta</taxon>
        <taxon>Embryophyta</taxon>
        <taxon>Tracheophyta</taxon>
        <taxon>Spermatophyta</taxon>
        <taxon>Magnoliopsida</taxon>
        <taxon>Liliopsida</taxon>
        <taxon>Poales</taxon>
        <taxon>Poaceae</taxon>
        <taxon>PACMAD clade</taxon>
        <taxon>Panicoideae</taxon>
        <taxon>Panicodae</taxon>
        <taxon>Paniceae</taxon>
        <taxon>Panicinae</taxon>
        <taxon>Panicum</taxon>
        <taxon>Panicum sect. Hiantes</taxon>
    </lineage>
</organism>
<evidence type="ECO:0000313" key="5">
    <source>
        <dbReference type="Proteomes" id="UP000823388"/>
    </source>
</evidence>
<proteinExistence type="predicted"/>
<dbReference type="GO" id="GO:0016567">
    <property type="term" value="P:protein ubiquitination"/>
    <property type="evidence" value="ECO:0007669"/>
    <property type="project" value="InterPro"/>
</dbReference>
<sequence>MAPPPGFNAGNGVTAPSRSAIIGGSATGHHLLDIEGYSHIKNHLPTGQCIKSRPFTVGAGGTSWRILYYPNGDQPDVSEFISVFLDLDLDQAVAEPVEAQAKFSLLDQTGEPVPSHSQMTKMHTYLCTGDDGGFGYRDFINRAWLEDSGHLKNDRFTIRCDVFVPMELRTEDRAVDPVFVTVPPYDLHLHLERLLAAKTGADVTFEAGGETFRAHRCILAARSPVFEAELFGQMKESEDTTAIRVDDMEADVFRAWFHVHG</sequence>
<evidence type="ECO:0000313" key="4">
    <source>
        <dbReference type="EMBL" id="KAG2538041.1"/>
    </source>
</evidence>
<dbReference type="Pfam" id="PF22486">
    <property type="entry name" value="MATH_2"/>
    <property type="match status" value="1"/>
</dbReference>
<dbReference type="Gene3D" id="2.60.210.10">
    <property type="entry name" value="Apoptosis, Tumor Necrosis Factor Receptor Associated Protein 2, Chain A"/>
    <property type="match status" value="1"/>
</dbReference>
<dbReference type="InterPro" id="IPR002083">
    <property type="entry name" value="MATH/TRAF_dom"/>
</dbReference>
<dbReference type="SUPFAM" id="SSF49599">
    <property type="entry name" value="TRAF domain-like"/>
    <property type="match status" value="1"/>
</dbReference>
<reference evidence="4" key="1">
    <citation type="submission" date="2020-05" db="EMBL/GenBank/DDBJ databases">
        <title>WGS assembly of Panicum virgatum.</title>
        <authorList>
            <person name="Lovell J.T."/>
            <person name="Jenkins J."/>
            <person name="Shu S."/>
            <person name="Juenger T.E."/>
            <person name="Schmutz J."/>
        </authorList>
    </citation>
    <scope>NUCLEOTIDE SEQUENCE</scope>
    <source>
        <strain evidence="4">AP13</strain>
    </source>
</reference>
<dbReference type="PROSITE" id="PS50097">
    <property type="entry name" value="BTB"/>
    <property type="match status" value="1"/>
</dbReference>
<accession>A0A8T0MKT0</accession>
<dbReference type="InterPro" id="IPR045005">
    <property type="entry name" value="BPM1-6"/>
</dbReference>
<comment type="caution">
    <text evidence="4">The sequence shown here is derived from an EMBL/GenBank/DDBJ whole genome shotgun (WGS) entry which is preliminary data.</text>
</comment>
<dbReference type="AlphaFoldDB" id="A0A8T0MKT0"/>
<evidence type="ECO:0000259" key="3">
    <source>
        <dbReference type="PROSITE" id="PS50144"/>
    </source>
</evidence>
<feature type="domain" description="MATH" evidence="3">
    <location>
        <begin position="27"/>
        <end position="162"/>
    </location>
</feature>
<dbReference type="Proteomes" id="UP000823388">
    <property type="component" value="Chromosome 9N"/>
</dbReference>
<evidence type="ECO:0000256" key="1">
    <source>
        <dbReference type="ARBA" id="ARBA00004906"/>
    </source>
</evidence>
<evidence type="ECO:0000259" key="2">
    <source>
        <dbReference type="PROSITE" id="PS50097"/>
    </source>
</evidence>